<keyword evidence="2" id="KW-0238">DNA-binding</keyword>
<keyword evidence="3" id="KW-0804">Transcription</keyword>
<dbReference type="GO" id="GO:0003700">
    <property type="term" value="F:DNA-binding transcription factor activity"/>
    <property type="evidence" value="ECO:0007669"/>
    <property type="project" value="InterPro"/>
</dbReference>
<dbReference type="Proteomes" id="UP000272010">
    <property type="component" value="Plasmid pYEE2"/>
</dbReference>
<dbReference type="SUPFAM" id="SSF46785">
    <property type="entry name" value="Winged helix' DNA-binding domain"/>
    <property type="match status" value="1"/>
</dbReference>
<keyword evidence="5" id="KW-0614">Plasmid</keyword>
<dbReference type="AlphaFoldDB" id="A0A386USM3"/>
<protein>
    <submittedName>
        <fullName evidence="5">GntR family transcriptional regulator</fullName>
    </submittedName>
</protein>
<keyword evidence="1" id="KW-0805">Transcription regulation</keyword>
<dbReference type="GO" id="GO:0003677">
    <property type="term" value="F:DNA binding"/>
    <property type="evidence" value="ECO:0007669"/>
    <property type="project" value="UniProtKB-KW"/>
</dbReference>
<gene>
    <name evidence="5" type="ORF">PY32053_04166</name>
</gene>
<sequence>MSVTDSIHTSPTQTVRAAMTLRDMIIGGQLEADQRYTETQLATMLSMSRTPIRAALQRLTDEGLLSPVPAGGYVMRQFLPSEIAEAIELRGTLEGLCVRLLAERGLDRDRLEAIAAISDRIAALLGKEGFTRADLPAYERLNAELHQGLVDATESSLLIQEIARANSRPFASASALVGMYEGDHAARSHLLIGQDHHRIVIEAIRTRQGARAEAIMREHARLSQHNLSRAMQTRGALDRIPGASLIRQPDPAA</sequence>
<evidence type="ECO:0000313" key="5">
    <source>
        <dbReference type="EMBL" id="AYF03703.1"/>
    </source>
</evidence>
<evidence type="ECO:0000313" key="6">
    <source>
        <dbReference type="Proteomes" id="UP000272010"/>
    </source>
</evidence>
<evidence type="ECO:0000256" key="1">
    <source>
        <dbReference type="ARBA" id="ARBA00023015"/>
    </source>
</evidence>
<dbReference type="PROSITE" id="PS50949">
    <property type="entry name" value="HTH_GNTR"/>
    <property type="match status" value="1"/>
</dbReference>
<dbReference type="InterPro" id="IPR011711">
    <property type="entry name" value="GntR_C"/>
</dbReference>
<organism evidence="5 6">
    <name type="scientific">Paracoccus yeei</name>
    <dbReference type="NCBI Taxonomy" id="147645"/>
    <lineage>
        <taxon>Bacteria</taxon>
        <taxon>Pseudomonadati</taxon>
        <taxon>Pseudomonadota</taxon>
        <taxon>Alphaproteobacteria</taxon>
        <taxon>Rhodobacterales</taxon>
        <taxon>Paracoccaceae</taxon>
        <taxon>Paracoccus</taxon>
    </lineage>
</organism>
<dbReference type="SUPFAM" id="SSF48008">
    <property type="entry name" value="GntR ligand-binding domain-like"/>
    <property type="match status" value="1"/>
</dbReference>
<dbReference type="Pfam" id="PF07729">
    <property type="entry name" value="FCD"/>
    <property type="match status" value="1"/>
</dbReference>
<evidence type="ECO:0000256" key="2">
    <source>
        <dbReference type="ARBA" id="ARBA00023125"/>
    </source>
</evidence>
<dbReference type="SMART" id="SM00895">
    <property type="entry name" value="FCD"/>
    <property type="match status" value="1"/>
</dbReference>
<dbReference type="InterPro" id="IPR000524">
    <property type="entry name" value="Tscrpt_reg_HTH_GntR"/>
</dbReference>
<dbReference type="Gene3D" id="1.20.120.530">
    <property type="entry name" value="GntR ligand-binding domain-like"/>
    <property type="match status" value="1"/>
</dbReference>
<geneLocation type="plasmid" evidence="6">
    <name>pyee2</name>
</geneLocation>
<dbReference type="EMBL" id="CP031080">
    <property type="protein sequence ID" value="AYF03703.1"/>
    <property type="molecule type" value="Genomic_DNA"/>
</dbReference>
<dbReference type="Pfam" id="PF00392">
    <property type="entry name" value="GntR"/>
    <property type="match status" value="1"/>
</dbReference>
<accession>A0A386USM3</accession>
<evidence type="ECO:0000259" key="4">
    <source>
        <dbReference type="PROSITE" id="PS50949"/>
    </source>
</evidence>
<dbReference type="PANTHER" id="PTHR43537:SF49">
    <property type="entry name" value="TRANSCRIPTIONAL REGULATORY PROTEIN"/>
    <property type="match status" value="1"/>
</dbReference>
<dbReference type="SMART" id="SM00345">
    <property type="entry name" value="HTH_GNTR"/>
    <property type="match status" value="1"/>
</dbReference>
<dbReference type="InterPro" id="IPR008920">
    <property type="entry name" value="TF_FadR/GntR_C"/>
</dbReference>
<dbReference type="RefSeq" id="WP_120444609.1">
    <property type="nucleotide sequence ID" value="NZ_CP031080.1"/>
</dbReference>
<dbReference type="InterPro" id="IPR036390">
    <property type="entry name" value="WH_DNA-bd_sf"/>
</dbReference>
<dbReference type="PRINTS" id="PR00035">
    <property type="entry name" value="HTHGNTR"/>
</dbReference>
<feature type="domain" description="HTH gntR-type" evidence="4">
    <location>
        <begin position="11"/>
        <end position="78"/>
    </location>
</feature>
<reference evidence="6" key="1">
    <citation type="submission" date="2018-07" db="EMBL/GenBank/DDBJ databases">
        <title>Genome Structure of the Opportunistic Pathogen Paracoccus yeei (Alphaproteobacteria) and Identification of Putative Virulence Factors.</title>
        <authorList>
            <person name="Lasek R."/>
            <person name="Szuplewska M."/>
            <person name="Mitura M."/>
            <person name="Decewicz P."/>
            <person name="Chmielowska C."/>
            <person name="Pawlot A."/>
            <person name="Sentkowska D."/>
            <person name="Czarnecki J."/>
            <person name="Bartosik D."/>
        </authorList>
    </citation>
    <scope>NUCLEOTIDE SEQUENCE [LARGE SCALE GENOMIC DNA]</scope>
    <source>
        <strain evidence="6">CCUG 32053</strain>
        <plasmid evidence="6">pyee2</plasmid>
    </source>
</reference>
<name>A0A386USM3_9RHOB</name>
<dbReference type="PANTHER" id="PTHR43537">
    <property type="entry name" value="TRANSCRIPTIONAL REGULATOR, GNTR FAMILY"/>
    <property type="match status" value="1"/>
</dbReference>
<evidence type="ECO:0000256" key="3">
    <source>
        <dbReference type="ARBA" id="ARBA00023163"/>
    </source>
</evidence>
<proteinExistence type="predicted"/>
<dbReference type="InterPro" id="IPR036388">
    <property type="entry name" value="WH-like_DNA-bd_sf"/>
</dbReference>
<dbReference type="Gene3D" id="1.10.10.10">
    <property type="entry name" value="Winged helix-like DNA-binding domain superfamily/Winged helix DNA-binding domain"/>
    <property type="match status" value="1"/>
</dbReference>